<keyword evidence="2" id="KW-0238">DNA-binding</keyword>
<keyword evidence="6" id="KW-1185">Reference proteome</keyword>
<accession>A0A542EA54</accession>
<feature type="domain" description="HTH lacI-type" evidence="4">
    <location>
        <begin position="23"/>
        <end position="77"/>
    </location>
</feature>
<dbReference type="Gene3D" id="3.40.50.2300">
    <property type="match status" value="2"/>
</dbReference>
<evidence type="ECO:0000256" key="3">
    <source>
        <dbReference type="ARBA" id="ARBA00023163"/>
    </source>
</evidence>
<dbReference type="AlphaFoldDB" id="A0A542EA54"/>
<dbReference type="InterPro" id="IPR028082">
    <property type="entry name" value="Peripla_BP_I"/>
</dbReference>
<keyword evidence="3" id="KW-0804">Transcription</keyword>
<reference evidence="5 6" key="1">
    <citation type="submission" date="2019-06" db="EMBL/GenBank/DDBJ databases">
        <title>Sequencing the genomes of 1000 actinobacteria strains.</title>
        <authorList>
            <person name="Klenk H.-P."/>
        </authorList>
    </citation>
    <scope>NUCLEOTIDE SEQUENCE [LARGE SCALE GENOMIC DNA]</scope>
    <source>
        <strain evidence="5 6">DSM 17305</strain>
    </source>
</reference>
<organism evidence="5 6">
    <name type="scientific">Kribbella jejuensis</name>
    <dbReference type="NCBI Taxonomy" id="236068"/>
    <lineage>
        <taxon>Bacteria</taxon>
        <taxon>Bacillati</taxon>
        <taxon>Actinomycetota</taxon>
        <taxon>Actinomycetes</taxon>
        <taxon>Propionibacteriales</taxon>
        <taxon>Kribbellaceae</taxon>
        <taxon>Kribbella</taxon>
    </lineage>
</organism>
<dbReference type="InterPro" id="IPR046335">
    <property type="entry name" value="LacI/GalR-like_sensor"/>
</dbReference>
<dbReference type="Proteomes" id="UP000316298">
    <property type="component" value="Unassembled WGS sequence"/>
</dbReference>
<dbReference type="CDD" id="cd06267">
    <property type="entry name" value="PBP1_LacI_sugar_binding-like"/>
    <property type="match status" value="1"/>
</dbReference>
<dbReference type="SUPFAM" id="SSF47413">
    <property type="entry name" value="lambda repressor-like DNA-binding domains"/>
    <property type="match status" value="1"/>
</dbReference>
<comment type="caution">
    <text evidence="5">The sequence shown here is derived from an EMBL/GenBank/DDBJ whole genome shotgun (WGS) entry which is preliminary data.</text>
</comment>
<dbReference type="Pfam" id="PF00356">
    <property type="entry name" value="LacI"/>
    <property type="match status" value="1"/>
</dbReference>
<dbReference type="PROSITE" id="PS50932">
    <property type="entry name" value="HTH_LACI_2"/>
    <property type="match status" value="1"/>
</dbReference>
<dbReference type="Gene3D" id="1.10.260.40">
    <property type="entry name" value="lambda repressor-like DNA-binding domains"/>
    <property type="match status" value="1"/>
</dbReference>
<dbReference type="GO" id="GO:0003700">
    <property type="term" value="F:DNA-binding transcription factor activity"/>
    <property type="evidence" value="ECO:0007669"/>
    <property type="project" value="TreeGrafter"/>
</dbReference>
<sequence length="369" mass="39284">MTPFQFSVKGAAVARQPTSGERPTVKDVAASSGVSATTVSRVLAGNYPVSAATRARVMKAVRELDYVINAQARALGGGGTKTVAFIVHDLVGPAFAYVGQGVEQQATAEGRLCLVCTSHGDPERELEIIELMREQQAEAVVLVGGGSDSRSYAERMTQAARALDKSGSRLVLCGRPPLGPDVPATVVEYDNEGGAYAVTSYLISLGHRDIAFLGAGEAGHSTVDGRLRGFERAHKAHQLTAPPQRTRAVTFDRESGYQATRELLAGDRTFTAIFAATDVVASGALVALREAGLRVPQDMSVVGYDDIPLARDLTPELTTVHVDYEELGRTAVRYALNRERHALSQHTMIGTHIVIRNSAGPPPGPRTRS</sequence>
<proteinExistence type="predicted"/>
<dbReference type="InterPro" id="IPR000843">
    <property type="entry name" value="HTH_LacI"/>
</dbReference>
<dbReference type="CDD" id="cd01392">
    <property type="entry name" value="HTH_LacI"/>
    <property type="match status" value="1"/>
</dbReference>
<dbReference type="Pfam" id="PF13377">
    <property type="entry name" value="Peripla_BP_3"/>
    <property type="match status" value="1"/>
</dbReference>
<dbReference type="PANTHER" id="PTHR30146">
    <property type="entry name" value="LACI-RELATED TRANSCRIPTIONAL REPRESSOR"/>
    <property type="match status" value="1"/>
</dbReference>
<dbReference type="PROSITE" id="PS00356">
    <property type="entry name" value="HTH_LACI_1"/>
    <property type="match status" value="1"/>
</dbReference>
<dbReference type="SMART" id="SM00354">
    <property type="entry name" value="HTH_LACI"/>
    <property type="match status" value="1"/>
</dbReference>
<name>A0A542EA54_9ACTN</name>
<evidence type="ECO:0000256" key="2">
    <source>
        <dbReference type="ARBA" id="ARBA00023125"/>
    </source>
</evidence>
<dbReference type="EMBL" id="VFMM01000002">
    <property type="protein sequence ID" value="TQJ12210.1"/>
    <property type="molecule type" value="Genomic_DNA"/>
</dbReference>
<dbReference type="SUPFAM" id="SSF53822">
    <property type="entry name" value="Periplasmic binding protein-like I"/>
    <property type="match status" value="1"/>
</dbReference>
<evidence type="ECO:0000259" key="4">
    <source>
        <dbReference type="PROSITE" id="PS50932"/>
    </source>
</evidence>
<keyword evidence="1" id="KW-0805">Transcription regulation</keyword>
<dbReference type="PANTHER" id="PTHR30146:SF153">
    <property type="entry name" value="LACTOSE OPERON REPRESSOR"/>
    <property type="match status" value="1"/>
</dbReference>
<evidence type="ECO:0000313" key="6">
    <source>
        <dbReference type="Proteomes" id="UP000316298"/>
    </source>
</evidence>
<gene>
    <name evidence="5" type="ORF">FB475_5140</name>
</gene>
<evidence type="ECO:0000256" key="1">
    <source>
        <dbReference type="ARBA" id="ARBA00023015"/>
    </source>
</evidence>
<protein>
    <submittedName>
        <fullName evidence="5">LacI family transcriptional regulator</fullName>
    </submittedName>
</protein>
<dbReference type="InterPro" id="IPR010982">
    <property type="entry name" value="Lambda_DNA-bd_dom_sf"/>
</dbReference>
<evidence type="ECO:0000313" key="5">
    <source>
        <dbReference type="EMBL" id="TQJ12210.1"/>
    </source>
</evidence>
<dbReference type="GO" id="GO:0000976">
    <property type="term" value="F:transcription cis-regulatory region binding"/>
    <property type="evidence" value="ECO:0007669"/>
    <property type="project" value="TreeGrafter"/>
</dbReference>